<dbReference type="Proteomes" id="UP000307201">
    <property type="component" value="Unassembled WGS sequence"/>
</dbReference>
<sequence length="78" mass="9158">MLWEIKRLYHNIFVEAETIVEMPDDQTIGNSVENINNDSFAASDDRYIFYVEDGYQIKKAKKELRDSQTLVTAEKRGR</sequence>
<proteinExistence type="predicted"/>
<protein>
    <submittedName>
        <fullName evidence="1">Uncharacterized protein</fullName>
    </submittedName>
</protein>
<organism evidence="1 2">
    <name type="scientific">Marinilactibacillus psychrotolerans</name>
    <dbReference type="NCBI Taxonomy" id="191770"/>
    <lineage>
        <taxon>Bacteria</taxon>
        <taxon>Bacillati</taxon>
        <taxon>Bacillota</taxon>
        <taxon>Bacilli</taxon>
        <taxon>Lactobacillales</taxon>
        <taxon>Carnobacteriaceae</taxon>
        <taxon>Marinilactibacillus</taxon>
    </lineage>
</organism>
<dbReference type="AlphaFoldDB" id="A0A5R9BZL6"/>
<dbReference type="EMBL" id="VBTE01000052">
    <property type="protein sequence ID" value="TLQ05512.1"/>
    <property type="molecule type" value="Genomic_DNA"/>
</dbReference>
<gene>
    <name evidence="1" type="ORF">FEZ48_12270</name>
</gene>
<comment type="caution">
    <text evidence="1">The sequence shown here is derived from an EMBL/GenBank/DDBJ whole genome shotgun (WGS) entry which is preliminary data.</text>
</comment>
<evidence type="ECO:0000313" key="1">
    <source>
        <dbReference type="EMBL" id="TLQ05512.1"/>
    </source>
</evidence>
<dbReference type="RefSeq" id="WP_138473008.1">
    <property type="nucleotide sequence ID" value="NZ_VBTE01000052.1"/>
</dbReference>
<accession>A0A5R9BZL6</accession>
<evidence type="ECO:0000313" key="2">
    <source>
        <dbReference type="Proteomes" id="UP000307201"/>
    </source>
</evidence>
<reference evidence="1 2" key="1">
    <citation type="submission" date="2019-05" db="EMBL/GenBank/DDBJ databases">
        <title>The metagenome of a microbial culture collection derived from dairy environment covers the genomic content of the human microbiome.</title>
        <authorList>
            <person name="Roder T."/>
            <person name="Wuthrich D."/>
            <person name="Sattari Z."/>
            <person name="Von Ah U."/>
            <person name="Bar C."/>
            <person name="Ronchi F."/>
            <person name="Macpherson A.J."/>
            <person name="Ganal-Vonarburg S.C."/>
            <person name="Bruggmann R."/>
            <person name="Vergeres G."/>
        </authorList>
    </citation>
    <scope>NUCLEOTIDE SEQUENCE [LARGE SCALE GENOMIC DNA]</scope>
    <source>
        <strain evidence="1 2">FAM 24235</strain>
    </source>
</reference>
<name>A0A5R9BZL6_9LACT</name>